<dbReference type="GO" id="GO:0003723">
    <property type="term" value="F:RNA binding"/>
    <property type="evidence" value="ECO:0007669"/>
    <property type="project" value="InterPro"/>
</dbReference>
<dbReference type="AlphaFoldDB" id="A0A7L9FLC7"/>
<keyword evidence="5" id="KW-1185">Reference proteome</keyword>
<evidence type="ECO:0000256" key="1">
    <source>
        <dbReference type="ARBA" id="ARBA00023274"/>
    </source>
</evidence>
<dbReference type="GO" id="GO:1990904">
    <property type="term" value="C:ribonucleoprotein complex"/>
    <property type="evidence" value="ECO:0007669"/>
    <property type="project" value="UniProtKB-KW"/>
</dbReference>
<dbReference type="SMART" id="SM00651">
    <property type="entry name" value="Sm"/>
    <property type="match status" value="1"/>
</dbReference>
<dbReference type="InterPro" id="IPR010920">
    <property type="entry name" value="LSM_dom_sf"/>
</dbReference>
<evidence type="ECO:0000313" key="4">
    <source>
        <dbReference type="EMBL" id="QOJ79764.1"/>
    </source>
</evidence>
<dbReference type="PANTHER" id="PTHR11021">
    <property type="entry name" value="SMALL NUCLEAR RIBONUCLEOPROTEIN F SNRNP-F"/>
    <property type="match status" value="1"/>
</dbReference>
<evidence type="ECO:0000256" key="2">
    <source>
        <dbReference type="SAM" id="MobiDB-lite"/>
    </source>
</evidence>
<dbReference type="GO" id="GO:0000398">
    <property type="term" value="P:mRNA splicing, via spliceosome"/>
    <property type="evidence" value="ECO:0007669"/>
    <property type="project" value="InterPro"/>
</dbReference>
<evidence type="ECO:0000259" key="3">
    <source>
        <dbReference type="PROSITE" id="PS52002"/>
    </source>
</evidence>
<dbReference type="InterPro" id="IPR047575">
    <property type="entry name" value="Sm"/>
</dbReference>
<feature type="domain" description="Sm" evidence="3">
    <location>
        <begin position="2"/>
        <end position="75"/>
    </location>
</feature>
<dbReference type="KEGG" id="thel:IG193_04400"/>
<evidence type="ECO:0000313" key="5">
    <source>
        <dbReference type="Proteomes" id="UP000594121"/>
    </source>
</evidence>
<dbReference type="EMBL" id="CP062310">
    <property type="protein sequence ID" value="QOJ79764.1"/>
    <property type="molecule type" value="Genomic_DNA"/>
</dbReference>
<organism evidence="4 5">
    <name type="scientific">Infirmifilum lucidum</name>
    <dbReference type="NCBI Taxonomy" id="2776706"/>
    <lineage>
        <taxon>Archaea</taxon>
        <taxon>Thermoproteota</taxon>
        <taxon>Thermoprotei</taxon>
        <taxon>Thermofilales</taxon>
        <taxon>Thermofilaceae</taxon>
        <taxon>Infirmifilum</taxon>
    </lineage>
</organism>
<proteinExistence type="predicted"/>
<dbReference type="Proteomes" id="UP000594121">
    <property type="component" value="Chromosome"/>
</dbReference>
<reference evidence="4 5" key="1">
    <citation type="submission" date="2020-10" db="EMBL/GenBank/DDBJ databases">
        <title>Thermofilum lucidum 3507LT sp. nov. a novel member of Thermofilaceae family isolated from Chile hot spring, and proposal of description order Thermofilales.</title>
        <authorList>
            <person name="Zayulina K.S."/>
            <person name="Elcheninov A.G."/>
            <person name="Toshchakov S.V."/>
            <person name="Kublanov I.V."/>
        </authorList>
    </citation>
    <scope>NUCLEOTIDE SEQUENCE [LARGE SCALE GENOMIC DNA]</scope>
    <source>
        <strain evidence="4 5">3507LT</strain>
    </source>
</reference>
<dbReference type="InterPro" id="IPR016487">
    <property type="entry name" value="Lsm6/sSmF"/>
</dbReference>
<keyword evidence="1 4" id="KW-0687">Ribonucleoprotein</keyword>
<dbReference type="InterPro" id="IPR001163">
    <property type="entry name" value="Sm_dom_euk/arc"/>
</dbReference>
<dbReference type="Gene3D" id="2.30.30.100">
    <property type="match status" value="1"/>
</dbReference>
<accession>A0A7L9FLC7</accession>
<gene>
    <name evidence="4" type="ORF">IG193_04400</name>
</gene>
<feature type="compositionally biased region" description="Polar residues" evidence="2">
    <location>
        <begin position="86"/>
        <end position="100"/>
    </location>
</feature>
<dbReference type="InParanoid" id="A0A7L9FLC7"/>
<dbReference type="PANTHER" id="PTHR11021:SF0">
    <property type="entry name" value="SMALL NUCLEAR RIBONUCLEOPROTEIN F"/>
    <property type="match status" value="1"/>
</dbReference>
<dbReference type="Pfam" id="PF01423">
    <property type="entry name" value="LSM"/>
    <property type="match status" value="1"/>
</dbReference>
<sequence>MLPIDYLRSYSGKNVFIKLKDGSEYLGKLKIIDPSMNIVLSEAKEVTDTNKVLAILGDIFIRGSNLLFISIEPDKVTFFEPEQPKQPETLQGQNAPTDDE</sequence>
<name>A0A7L9FLC7_9CREN</name>
<dbReference type="FunCoup" id="A0A7L9FLC7">
    <property type="interactions" value="114"/>
</dbReference>
<feature type="region of interest" description="Disordered" evidence="2">
    <location>
        <begin position="80"/>
        <end position="100"/>
    </location>
</feature>
<dbReference type="SUPFAM" id="SSF50182">
    <property type="entry name" value="Sm-like ribonucleoproteins"/>
    <property type="match status" value="1"/>
</dbReference>
<protein>
    <submittedName>
        <fullName evidence="4">Ribonucleoprotein</fullName>
    </submittedName>
</protein>
<dbReference type="PROSITE" id="PS52002">
    <property type="entry name" value="SM"/>
    <property type="match status" value="1"/>
</dbReference>